<dbReference type="EMBL" id="BJCE01000006">
    <property type="protein sequence ID" value="GCL35288.1"/>
    <property type="molecule type" value="Genomic_DNA"/>
</dbReference>
<name>A0A479ZVJ0_9CYAN</name>
<sequence length="250" mass="28604">MLQNNINQIWQNLENTKTEKQPFTQDVINNLPEPVQRYFLHAITLGTPLATGVKLKMQGYFQPSKDKKLPMQATEILTAKGFVWQAVMGNKFFNIKGADYYYNNSAKVEFKIWGLIPLVKEENPDINRSSIGRFAGELFWLPSALLPQNQVSLQAIDHNTIQATFNIEGETVNLTFIIDENGRVLEVKLPRWGNQTTDKSWQYIPFGGTFSQETSFQGYTIPSQINAGWWLGSEQYNGFFQASIEEAEFF</sequence>
<comment type="caution">
    <text evidence="1">The sequence shown here is derived from an EMBL/GenBank/DDBJ whole genome shotgun (WGS) entry which is preliminary data.</text>
</comment>
<dbReference type="InterPro" id="IPR054213">
    <property type="entry name" value="DUF6920"/>
</dbReference>
<reference evidence="2" key="1">
    <citation type="submission" date="2019-02" db="EMBL/GenBank/DDBJ databases">
        <title>Draft genome sequence of Sphaerospermopsis reniformis NIES-1949.</title>
        <authorList>
            <person name="Yamaguchi H."/>
            <person name="Suzuki S."/>
            <person name="Kawachi M."/>
        </authorList>
    </citation>
    <scope>NUCLEOTIDE SEQUENCE [LARGE SCALE GENOMIC DNA]</scope>
    <source>
        <strain evidence="2">NIES-1949</strain>
    </source>
</reference>
<evidence type="ECO:0000313" key="1">
    <source>
        <dbReference type="EMBL" id="GCL35288.1"/>
    </source>
</evidence>
<gene>
    <name evidence="1" type="ORF">SR1949_03800</name>
</gene>
<dbReference type="AlphaFoldDB" id="A0A479ZVJ0"/>
<proteinExistence type="predicted"/>
<keyword evidence="2" id="KW-1185">Reference proteome</keyword>
<organism evidence="1 2">
    <name type="scientific">Sphaerospermopsis reniformis</name>
    <dbReference type="NCBI Taxonomy" id="531300"/>
    <lineage>
        <taxon>Bacteria</taxon>
        <taxon>Bacillati</taxon>
        <taxon>Cyanobacteriota</taxon>
        <taxon>Cyanophyceae</taxon>
        <taxon>Nostocales</taxon>
        <taxon>Aphanizomenonaceae</taxon>
        <taxon>Sphaerospermopsis</taxon>
    </lineage>
</organism>
<protein>
    <submittedName>
        <fullName evidence="1">Uncharacterized protein</fullName>
    </submittedName>
</protein>
<dbReference type="Proteomes" id="UP000300142">
    <property type="component" value="Unassembled WGS sequence"/>
</dbReference>
<accession>A0A479ZVJ0</accession>
<dbReference type="Pfam" id="PF21900">
    <property type="entry name" value="DUF6920"/>
    <property type="match status" value="1"/>
</dbReference>
<dbReference type="RefSeq" id="WP_199291150.1">
    <property type="nucleotide sequence ID" value="NZ_BJCE01000006.1"/>
</dbReference>
<evidence type="ECO:0000313" key="2">
    <source>
        <dbReference type="Proteomes" id="UP000300142"/>
    </source>
</evidence>